<organism evidence="3 5">
    <name type="scientific">Macrostomum lignano</name>
    <dbReference type="NCBI Taxonomy" id="282301"/>
    <lineage>
        <taxon>Eukaryota</taxon>
        <taxon>Metazoa</taxon>
        <taxon>Spiralia</taxon>
        <taxon>Lophotrochozoa</taxon>
        <taxon>Platyhelminthes</taxon>
        <taxon>Rhabditophora</taxon>
        <taxon>Macrostomorpha</taxon>
        <taxon>Macrostomida</taxon>
        <taxon>Macrostomidae</taxon>
        <taxon>Macrostomum</taxon>
    </lineage>
</organism>
<feature type="region of interest" description="Disordered" evidence="1">
    <location>
        <begin position="1"/>
        <end position="49"/>
    </location>
</feature>
<proteinExistence type="predicted"/>
<feature type="compositionally biased region" description="Low complexity" evidence="1">
    <location>
        <begin position="1"/>
        <end position="13"/>
    </location>
</feature>
<keyword evidence="5" id="KW-1185">Reference proteome</keyword>
<sequence>RSMSTPEEASPAAFEEESAEPDADPAQWTPAGAEIRRRSKSERLRRTQEQIDRMRANMKNWEVKRWRKRWSTRIGIAAAMLLFSAGCYYLYFYYR</sequence>
<accession>A0A267EHN1</accession>
<feature type="compositionally biased region" description="Acidic residues" evidence="1">
    <location>
        <begin position="14"/>
        <end position="23"/>
    </location>
</feature>
<feature type="transmembrane region" description="Helical" evidence="2">
    <location>
        <begin position="74"/>
        <end position="94"/>
    </location>
</feature>
<protein>
    <submittedName>
        <fullName evidence="3">Uncharacterized protein</fullName>
    </submittedName>
</protein>
<evidence type="ECO:0000313" key="4">
    <source>
        <dbReference type="EMBL" id="PAA79195.1"/>
    </source>
</evidence>
<dbReference type="Proteomes" id="UP000215902">
    <property type="component" value="Unassembled WGS sequence"/>
</dbReference>
<evidence type="ECO:0000313" key="3">
    <source>
        <dbReference type="EMBL" id="PAA61020.1"/>
    </source>
</evidence>
<evidence type="ECO:0000313" key="5">
    <source>
        <dbReference type="Proteomes" id="UP000215902"/>
    </source>
</evidence>
<evidence type="ECO:0000256" key="1">
    <source>
        <dbReference type="SAM" id="MobiDB-lite"/>
    </source>
</evidence>
<reference evidence="3 5" key="1">
    <citation type="submission" date="2017-06" db="EMBL/GenBank/DDBJ databases">
        <title>A platform for efficient transgenesis in Macrostomum lignano, a flatworm model organism for stem cell research.</title>
        <authorList>
            <person name="Berezikov E."/>
        </authorList>
    </citation>
    <scope>NUCLEOTIDE SEQUENCE [LARGE SCALE GENOMIC DNA]</scope>
    <source>
        <strain evidence="3">DV1</strain>
        <tissue evidence="3">Whole organism</tissue>
    </source>
</reference>
<feature type="non-terminal residue" evidence="3">
    <location>
        <position position="1"/>
    </location>
</feature>
<comment type="caution">
    <text evidence="3">The sequence shown here is derived from an EMBL/GenBank/DDBJ whole genome shotgun (WGS) entry which is preliminary data.</text>
</comment>
<dbReference type="EMBL" id="NIVC01000647">
    <property type="protein sequence ID" value="PAA79195.1"/>
    <property type="molecule type" value="Genomic_DNA"/>
</dbReference>
<name>A0A267EHN1_9PLAT</name>
<evidence type="ECO:0000256" key="2">
    <source>
        <dbReference type="SAM" id="Phobius"/>
    </source>
</evidence>
<dbReference type="EMBL" id="NIVC01002079">
    <property type="protein sequence ID" value="PAA61020.1"/>
    <property type="molecule type" value="Genomic_DNA"/>
</dbReference>
<keyword evidence="2" id="KW-0472">Membrane</keyword>
<dbReference type="AlphaFoldDB" id="A0A267EHN1"/>
<keyword evidence="2" id="KW-0812">Transmembrane</keyword>
<keyword evidence="2" id="KW-1133">Transmembrane helix</keyword>
<gene>
    <name evidence="3" type="ORF">BOX15_Mlig005847g2</name>
    <name evidence="4" type="ORF">BOX15_Mlig005847g4</name>
</gene>